<keyword evidence="5" id="KW-0012">Acyltransferase</keyword>
<evidence type="ECO:0000256" key="3">
    <source>
        <dbReference type="RuleBase" id="RU003694"/>
    </source>
</evidence>
<keyword evidence="8" id="KW-1185">Reference proteome</keyword>
<evidence type="ECO:0000313" key="8">
    <source>
        <dbReference type="Proteomes" id="UP001190452"/>
    </source>
</evidence>
<dbReference type="EMBL" id="CATVXE010000009">
    <property type="protein sequence ID" value="CAJ0684448.1"/>
    <property type="molecule type" value="Genomic_DNA"/>
</dbReference>
<dbReference type="EC" id="2.3.1.179" evidence="5"/>
<reference evidence="5 8" key="1">
    <citation type="submission" date="2023-07" db="EMBL/GenBank/DDBJ databases">
        <authorList>
            <person name="Peeters C."/>
        </authorList>
    </citation>
    <scope>NUCLEOTIDE SEQUENCE</scope>
    <source>
        <strain evidence="6 8">R-77569</strain>
        <strain evidence="5">R-77591</strain>
    </source>
</reference>
<dbReference type="InterPro" id="IPR016039">
    <property type="entry name" value="Thiolase-like"/>
</dbReference>
<dbReference type="CDD" id="cd00834">
    <property type="entry name" value="KAS_I_II"/>
    <property type="match status" value="1"/>
</dbReference>
<dbReference type="PROSITE" id="PS52004">
    <property type="entry name" value="KS3_2"/>
    <property type="match status" value="1"/>
</dbReference>
<name>A0AAD2ANS1_9RALS</name>
<proteinExistence type="inferred from homology"/>
<dbReference type="Proteomes" id="UP001190002">
    <property type="component" value="Unassembled WGS sequence"/>
</dbReference>
<evidence type="ECO:0000313" key="6">
    <source>
        <dbReference type="EMBL" id="CAJ0872391.1"/>
    </source>
</evidence>
<protein>
    <submittedName>
        <fullName evidence="5">3-oxoacyl-[acyl-carrier-protein] synthase 2</fullName>
        <ecNumber evidence="5">2.3.1.179</ecNumber>
    </submittedName>
</protein>
<dbReference type="PANTHER" id="PTHR11712:SF320">
    <property type="entry name" value="BETA-KETOACYL SYNTHASE"/>
    <property type="match status" value="1"/>
</dbReference>
<feature type="domain" description="Ketosynthase family 3 (KS3)" evidence="4">
    <location>
        <begin position="1"/>
        <end position="414"/>
    </location>
</feature>
<dbReference type="SUPFAM" id="SSF53901">
    <property type="entry name" value="Thiolase-like"/>
    <property type="match status" value="2"/>
</dbReference>
<dbReference type="InterPro" id="IPR014031">
    <property type="entry name" value="Ketoacyl_synth_C"/>
</dbReference>
<sequence length="419" mass="43494">MACGNGPQPISPPAPRPPKVKPVLVTHFTATSCLGRGLDATLAALRGQRGGLAPCDFPRAELDTWIGAVDSVDDASVRSDLAEFDCRNNRLAQIGLTQDGFAERVEAARARYGAQRIGVFIGTSTSGILETEHAYQHRDPQSGALPGDFRYTQTHNIYSPAAFVRAYCRLGGPAMAISSACSSGAKVFASARRMLEAGLIDAAVVGGVDSLCLTALYGFNSLELLSRRPCRPYDVARDGISIGEAAAFALLERMPEHAIDDDAILLLGIGESSDAHHMSSPHPEGLGAQAAMAQALSTSGLAASDIDYINLHGTGTLSNDAAEAHAIRALFDGTACSSTKGATGHTLGAAGALEAVITALALRHQFVPAGINTTEPDPALGVHYVTSDRNARVRAALSNAFGFGGTNCSLVFGRAGLAP</sequence>
<evidence type="ECO:0000256" key="1">
    <source>
        <dbReference type="ARBA" id="ARBA00008467"/>
    </source>
</evidence>
<dbReference type="GO" id="GO:0006633">
    <property type="term" value="P:fatty acid biosynthetic process"/>
    <property type="evidence" value="ECO:0007669"/>
    <property type="project" value="InterPro"/>
</dbReference>
<dbReference type="EMBL" id="CAUDKV010000009">
    <property type="protein sequence ID" value="CAJ0872391.1"/>
    <property type="molecule type" value="Genomic_DNA"/>
</dbReference>
<dbReference type="SMART" id="SM00825">
    <property type="entry name" value="PKS_KS"/>
    <property type="match status" value="1"/>
</dbReference>
<dbReference type="AlphaFoldDB" id="A0AAD2ANS1"/>
<dbReference type="InterPro" id="IPR018201">
    <property type="entry name" value="Ketoacyl_synth_AS"/>
</dbReference>
<dbReference type="Gene3D" id="3.40.47.10">
    <property type="match status" value="1"/>
</dbReference>
<dbReference type="PROSITE" id="PS00606">
    <property type="entry name" value="KS3_1"/>
    <property type="match status" value="1"/>
</dbReference>
<evidence type="ECO:0000313" key="7">
    <source>
        <dbReference type="Proteomes" id="UP001190002"/>
    </source>
</evidence>
<keyword evidence="2 3" id="KW-0808">Transferase</keyword>
<evidence type="ECO:0000259" key="4">
    <source>
        <dbReference type="PROSITE" id="PS52004"/>
    </source>
</evidence>
<evidence type="ECO:0000313" key="5">
    <source>
        <dbReference type="EMBL" id="CAJ0684448.1"/>
    </source>
</evidence>
<organism evidence="5 7">
    <name type="scientific">Ralstonia mannitolilytica</name>
    <dbReference type="NCBI Taxonomy" id="105219"/>
    <lineage>
        <taxon>Bacteria</taxon>
        <taxon>Pseudomonadati</taxon>
        <taxon>Pseudomonadota</taxon>
        <taxon>Betaproteobacteria</taxon>
        <taxon>Burkholderiales</taxon>
        <taxon>Burkholderiaceae</taxon>
        <taxon>Ralstonia</taxon>
    </lineage>
</organism>
<comment type="similarity">
    <text evidence="1 3">Belongs to the thiolase-like superfamily. Beta-ketoacyl-ACP synthases family.</text>
</comment>
<dbReference type="PANTHER" id="PTHR11712">
    <property type="entry name" value="POLYKETIDE SYNTHASE-RELATED"/>
    <property type="match status" value="1"/>
</dbReference>
<dbReference type="NCBIfam" id="NF006618">
    <property type="entry name" value="PRK09185.1"/>
    <property type="match status" value="1"/>
</dbReference>
<dbReference type="GO" id="GO:0005829">
    <property type="term" value="C:cytosol"/>
    <property type="evidence" value="ECO:0007669"/>
    <property type="project" value="TreeGrafter"/>
</dbReference>
<dbReference type="Proteomes" id="UP001190452">
    <property type="component" value="Unassembled WGS sequence"/>
</dbReference>
<dbReference type="InterPro" id="IPR014030">
    <property type="entry name" value="Ketoacyl_synth_N"/>
</dbReference>
<evidence type="ECO:0000256" key="2">
    <source>
        <dbReference type="ARBA" id="ARBA00022679"/>
    </source>
</evidence>
<dbReference type="GO" id="GO:0004315">
    <property type="term" value="F:3-oxoacyl-[acyl-carrier-protein] synthase activity"/>
    <property type="evidence" value="ECO:0007669"/>
    <property type="project" value="UniProtKB-EC"/>
</dbReference>
<dbReference type="Pfam" id="PF00109">
    <property type="entry name" value="ketoacyl-synt"/>
    <property type="match status" value="1"/>
</dbReference>
<dbReference type="InterPro" id="IPR000794">
    <property type="entry name" value="Beta-ketoacyl_synthase"/>
</dbReference>
<comment type="caution">
    <text evidence="5">The sequence shown here is derived from an EMBL/GenBank/DDBJ whole genome shotgun (WGS) entry which is preliminary data.</text>
</comment>
<dbReference type="Pfam" id="PF02801">
    <property type="entry name" value="Ketoacyl-synt_C"/>
    <property type="match status" value="1"/>
</dbReference>
<dbReference type="InterPro" id="IPR020841">
    <property type="entry name" value="PKS_Beta-ketoAc_synthase_dom"/>
</dbReference>
<accession>A0AAD2ANS1</accession>
<gene>
    <name evidence="5" type="primary">fabF_2</name>
    <name evidence="6" type="synonym">fabF_1</name>
    <name evidence="6" type="ORF">R77569_02430</name>
    <name evidence="5" type="ORF">R77591_02506</name>
</gene>